<evidence type="ECO:0000256" key="16">
    <source>
        <dbReference type="ARBA" id="ARBA00022840"/>
    </source>
</evidence>
<sequence length="1033" mass="111725">MAVGRLSLLYSFLCCTLLFLRPQLSECAGNDSHSDQLALLAFKAAISSDPSGAMSSWNTSVPLCQWTGVNCTQQRVTGLVLESMSLTGTLSPSLANLTRLTTLQLAGNMIAGEIPPALGGIITLSLLDLSANGFVGSVPPQLQDLSNLTYLNLSKNSLTGEIPASLGKLTVLTSLDLSSNNLTGQIPAQLGNLTSLTRLQLTSNTLTGAIPASLGNLSRLTILDLSKNNLDGELPPQLGNLRSLVFFKVSTNMLSGSIPTSLYTLTALNDLVVYTNLLSGELPSNIGTYLPNLRILNMYDNQLTGLIPTSLANISGLEEIDLSQNQFSGKIPANFGMLKNLSWLGLEDNHLEAKEASDWDFIQSLTNCTMLDYLSLDMNNLSGSLPSAVGNLSTGLSWLTMWDNQITGEIPSEISNLANLNTLGLKGNQFSGKIPDSICQLTNLEALILFGNQLSGPIPSCIGNLTRLNEFYLHHNQLQGEIPPSIGNCKNLNILDLSHNRLSGSIPKELLSLSSLSYYLSLSHNLLSGPLPPEIARLQSLGYLDISYNNLSDQIPNGLGQCLALETLTMNNNFFNESIPVSFKNLRGLKVLDLSNNNLSGDFPDYLAEFPFLQHVNLSFNDLTGKVPTNGIFANQTAVSVLGNSQVCGGISSLDLPACPGKAPKKKNHLVVKIAVPIACVILLVILVPCLYIVFISKRNSRSKRRSFKAAPLEGQLLNLSYAELEKATDDFSFDNLIGVGGYGSVFKGNLGSDEFIAVKVLDLQQQGAFKSFMAECEALRNIRHRNLLKILTVCSSVDSSGSEFKALVFEFMPNGNLDMWVHPKADQKIGSRNLTLAERVNIAVDVASAVNYLHNYCPTPIVHCDLKPSNVLLDENMTAHVADFGLARFLQKINGKGYKAPTTSIAVKGSIGYVPPEYGVGNHVSPQGDVYSYGILLIELFTAKRPTDDILKDGLTLQKFVENQLSNGLPAAQIVDASLISKESSELGERLETCLELILRTGLSCAKTRPRERMKIKDVVTQLVNVKEMLLL</sequence>
<evidence type="ECO:0000313" key="30">
    <source>
        <dbReference type="EMBL" id="KAF3330227.1"/>
    </source>
</evidence>
<keyword evidence="17 27" id="KW-1133">Transmembrane helix</keyword>
<gene>
    <name evidence="30" type="ORF">FCM35_KLT05558</name>
</gene>
<dbReference type="PROSITE" id="PS00108">
    <property type="entry name" value="PROTEIN_KINASE_ST"/>
    <property type="match status" value="1"/>
</dbReference>
<keyword evidence="15 30" id="KW-0418">Kinase</keyword>
<evidence type="ECO:0000256" key="2">
    <source>
        <dbReference type="ARBA" id="ARBA00004389"/>
    </source>
</evidence>
<feature type="chain" id="PRO_5033041533" description="Receptor kinase-like protein Xa21" evidence="28">
    <location>
        <begin position="28"/>
        <end position="1033"/>
    </location>
</feature>
<dbReference type="FunFam" id="3.80.10.10:FF:000095">
    <property type="entry name" value="LRR receptor-like serine/threonine-protein kinase GSO1"/>
    <property type="match status" value="1"/>
</dbReference>
<dbReference type="Gene3D" id="3.30.200.20">
    <property type="entry name" value="Phosphorylase Kinase, domain 1"/>
    <property type="match status" value="1"/>
</dbReference>
<comment type="caution">
    <text evidence="30">The sequence shown here is derived from an EMBL/GenBank/DDBJ whole genome shotgun (WGS) entry which is preliminary data.</text>
</comment>
<feature type="binding site" evidence="26">
    <location>
        <position position="760"/>
    </location>
    <ligand>
        <name>ATP</name>
        <dbReference type="ChEBI" id="CHEBI:30616"/>
    </ligand>
</feature>
<evidence type="ECO:0000256" key="23">
    <source>
        <dbReference type="ARBA" id="ARBA00054320"/>
    </source>
</evidence>
<organism evidence="30 31">
    <name type="scientific">Carex littledalei</name>
    <dbReference type="NCBI Taxonomy" id="544730"/>
    <lineage>
        <taxon>Eukaryota</taxon>
        <taxon>Viridiplantae</taxon>
        <taxon>Streptophyta</taxon>
        <taxon>Embryophyta</taxon>
        <taxon>Tracheophyta</taxon>
        <taxon>Spermatophyta</taxon>
        <taxon>Magnoliopsida</taxon>
        <taxon>Liliopsida</taxon>
        <taxon>Poales</taxon>
        <taxon>Cyperaceae</taxon>
        <taxon>Cyperoideae</taxon>
        <taxon>Cariceae</taxon>
        <taxon>Carex</taxon>
        <taxon>Carex subgen. Euthyceras</taxon>
    </lineage>
</organism>
<dbReference type="SMART" id="SM00220">
    <property type="entry name" value="S_TKc"/>
    <property type="match status" value="1"/>
</dbReference>
<dbReference type="GO" id="GO:0005524">
    <property type="term" value="F:ATP binding"/>
    <property type="evidence" value="ECO:0007669"/>
    <property type="project" value="UniProtKB-UniRule"/>
</dbReference>
<dbReference type="Gene3D" id="3.80.10.10">
    <property type="entry name" value="Ribonuclease Inhibitor"/>
    <property type="match status" value="4"/>
</dbReference>
<dbReference type="PROSITE" id="PS51450">
    <property type="entry name" value="LRR"/>
    <property type="match status" value="1"/>
</dbReference>
<keyword evidence="19 30" id="KW-0675">Receptor</keyword>
<dbReference type="FunFam" id="3.80.10.10:FF:000676">
    <property type="entry name" value="LRR receptor-like serine/threonine-protein kinase FLS2"/>
    <property type="match status" value="1"/>
</dbReference>
<dbReference type="SMART" id="SM00369">
    <property type="entry name" value="LRR_TYP"/>
    <property type="match status" value="10"/>
</dbReference>
<evidence type="ECO:0000256" key="12">
    <source>
        <dbReference type="ARBA" id="ARBA00022729"/>
    </source>
</evidence>
<comment type="subcellular location">
    <subcellularLocation>
        <location evidence="1">Cell membrane</location>
        <topology evidence="1">Single-pass membrane protein</topology>
    </subcellularLocation>
    <subcellularLocation>
        <location evidence="2">Endoplasmic reticulum membrane</location>
        <topology evidence="2">Single-pass membrane protein</topology>
    </subcellularLocation>
    <subcellularLocation>
        <location evidence="3">Membrane</location>
        <topology evidence="3">Single-pass type I membrane protein</topology>
    </subcellularLocation>
</comment>
<dbReference type="InterPro" id="IPR003591">
    <property type="entry name" value="Leu-rich_rpt_typical-subtyp"/>
</dbReference>
<keyword evidence="14 26" id="KW-0547">Nucleotide-binding</keyword>
<dbReference type="SUPFAM" id="SSF56112">
    <property type="entry name" value="Protein kinase-like (PK-like)"/>
    <property type="match status" value="1"/>
</dbReference>
<keyword evidence="10" id="KW-0808">Transferase</keyword>
<keyword evidence="12 28" id="KW-0732">Signal</keyword>
<evidence type="ECO:0000256" key="15">
    <source>
        <dbReference type="ARBA" id="ARBA00022777"/>
    </source>
</evidence>
<dbReference type="PANTHER" id="PTHR48056">
    <property type="entry name" value="LRR RECEPTOR-LIKE SERINE/THREONINE-PROTEIN KINASE-RELATED"/>
    <property type="match status" value="1"/>
</dbReference>
<dbReference type="GO" id="GO:0033612">
    <property type="term" value="F:receptor serine/threonine kinase binding"/>
    <property type="evidence" value="ECO:0007669"/>
    <property type="project" value="TreeGrafter"/>
</dbReference>
<evidence type="ECO:0000256" key="22">
    <source>
        <dbReference type="ARBA" id="ARBA00048679"/>
    </source>
</evidence>
<dbReference type="EC" id="2.7.11.1" evidence="5"/>
<evidence type="ECO:0000256" key="19">
    <source>
        <dbReference type="ARBA" id="ARBA00023170"/>
    </source>
</evidence>
<dbReference type="FunFam" id="3.80.10.10:FF:000288">
    <property type="entry name" value="LRR receptor-like serine/threonine-protein kinase EFR"/>
    <property type="match status" value="1"/>
</dbReference>
<evidence type="ECO:0000256" key="7">
    <source>
        <dbReference type="ARBA" id="ARBA00022527"/>
    </source>
</evidence>
<evidence type="ECO:0000256" key="1">
    <source>
        <dbReference type="ARBA" id="ARBA00004162"/>
    </source>
</evidence>
<dbReference type="Gene3D" id="1.10.510.10">
    <property type="entry name" value="Transferase(Phosphotransferase) domain 1"/>
    <property type="match status" value="1"/>
</dbReference>
<dbReference type="Pfam" id="PF23598">
    <property type="entry name" value="LRR_14"/>
    <property type="match status" value="1"/>
</dbReference>
<dbReference type="EMBL" id="SWLB01000014">
    <property type="protein sequence ID" value="KAF3330227.1"/>
    <property type="molecule type" value="Genomic_DNA"/>
</dbReference>
<dbReference type="Pfam" id="PF13855">
    <property type="entry name" value="LRR_8"/>
    <property type="match status" value="3"/>
</dbReference>
<evidence type="ECO:0000313" key="31">
    <source>
        <dbReference type="Proteomes" id="UP000623129"/>
    </source>
</evidence>
<evidence type="ECO:0000256" key="28">
    <source>
        <dbReference type="SAM" id="SignalP"/>
    </source>
</evidence>
<dbReference type="SUPFAM" id="SSF52047">
    <property type="entry name" value="RNI-like"/>
    <property type="match status" value="1"/>
</dbReference>
<evidence type="ECO:0000256" key="9">
    <source>
        <dbReference type="ARBA" id="ARBA00022614"/>
    </source>
</evidence>
<dbReference type="FunFam" id="1.10.510.10:FF:000358">
    <property type="entry name" value="Putative leucine-rich repeat receptor-like serine/threonine-protein kinase"/>
    <property type="match status" value="1"/>
</dbReference>
<evidence type="ECO:0000256" key="26">
    <source>
        <dbReference type="PROSITE-ProRule" id="PRU10141"/>
    </source>
</evidence>
<name>A0A833R047_9POAL</name>
<evidence type="ECO:0000259" key="29">
    <source>
        <dbReference type="PROSITE" id="PS50011"/>
    </source>
</evidence>
<keyword evidence="20" id="KW-0325">Glycoprotein</keyword>
<keyword evidence="9" id="KW-0433">Leucine-rich repeat</keyword>
<evidence type="ECO:0000256" key="11">
    <source>
        <dbReference type="ARBA" id="ARBA00022692"/>
    </source>
</evidence>
<dbReference type="Pfam" id="PF07714">
    <property type="entry name" value="PK_Tyr_Ser-Thr"/>
    <property type="match status" value="1"/>
</dbReference>
<evidence type="ECO:0000256" key="21">
    <source>
        <dbReference type="ARBA" id="ARBA00047899"/>
    </source>
</evidence>
<dbReference type="InterPro" id="IPR011009">
    <property type="entry name" value="Kinase-like_dom_sf"/>
</dbReference>
<keyword evidence="13" id="KW-0677">Repeat</keyword>
<dbReference type="PROSITE" id="PS00107">
    <property type="entry name" value="PROTEIN_KINASE_ATP"/>
    <property type="match status" value="1"/>
</dbReference>
<dbReference type="InterPro" id="IPR001611">
    <property type="entry name" value="Leu-rich_rpt"/>
</dbReference>
<dbReference type="PANTHER" id="PTHR48056:SF86">
    <property type="entry name" value="PROTEIN KINASE DOMAIN-CONTAINING PROTEIN"/>
    <property type="match status" value="1"/>
</dbReference>
<evidence type="ECO:0000256" key="10">
    <source>
        <dbReference type="ARBA" id="ARBA00022679"/>
    </source>
</evidence>
<dbReference type="InterPro" id="IPR017441">
    <property type="entry name" value="Protein_kinase_ATP_BS"/>
</dbReference>
<evidence type="ECO:0000256" key="13">
    <source>
        <dbReference type="ARBA" id="ARBA00022737"/>
    </source>
</evidence>
<keyword evidence="7" id="KW-0723">Serine/threonine-protein kinase</keyword>
<dbReference type="PROSITE" id="PS50011">
    <property type="entry name" value="PROTEIN_KINASE_DOM"/>
    <property type="match status" value="1"/>
</dbReference>
<proteinExistence type="inferred from homology"/>
<dbReference type="InterPro" id="IPR013210">
    <property type="entry name" value="LRR_N_plant-typ"/>
</dbReference>
<dbReference type="InterPro" id="IPR050647">
    <property type="entry name" value="Plant_LRR-RLKs"/>
</dbReference>
<accession>A0A833R047</accession>
<dbReference type="InterPro" id="IPR001245">
    <property type="entry name" value="Ser-Thr/Tyr_kinase_cat_dom"/>
</dbReference>
<comment type="catalytic activity">
    <reaction evidence="21">
        <text>L-threonyl-[protein] + ATP = O-phospho-L-threonyl-[protein] + ADP + H(+)</text>
        <dbReference type="Rhea" id="RHEA:46608"/>
        <dbReference type="Rhea" id="RHEA-COMP:11060"/>
        <dbReference type="Rhea" id="RHEA-COMP:11605"/>
        <dbReference type="ChEBI" id="CHEBI:15378"/>
        <dbReference type="ChEBI" id="CHEBI:30013"/>
        <dbReference type="ChEBI" id="CHEBI:30616"/>
        <dbReference type="ChEBI" id="CHEBI:61977"/>
        <dbReference type="ChEBI" id="CHEBI:456216"/>
        <dbReference type="EC" id="2.7.11.1"/>
    </reaction>
</comment>
<dbReference type="AlphaFoldDB" id="A0A833R047"/>
<dbReference type="SUPFAM" id="SSF52058">
    <property type="entry name" value="L domain-like"/>
    <property type="match status" value="1"/>
</dbReference>
<evidence type="ECO:0000256" key="27">
    <source>
        <dbReference type="SAM" id="Phobius"/>
    </source>
</evidence>
<dbReference type="InterPro" id="IPR000719">
    <property type="entry name" value="Prot_kinase_dom"/>
</dbReference>
<evidence type="ECO:0000256" key="20">
    <source>
        <dbReference type="ARBA" id="ARBA00023180"/>
    </source>
</evidence>
<dbReference type="GO" id="GO:0005789">
    <property type="term" value="C:endoplasmic reticulum membrane"/>
    <property type="evidence" value="ECO:0007669"/>
    <property type="project" value="UniProtKB-SubCell"/>
</dbReference>
<evidence type="ECO:0000256" key="14">
    <source>
        <dbReference type="ARBA" id="ARBA00022741"/>
    </source>
</evidence>
<feature type="signal peptide" evidence="28">
    <location>
        <begin position="1"/>
        <end position="27"/>
    </location>
</feature>
<dbReference type="Proteomes" id="UP000623129">
    <property type="component" value="Unassembled WGS sequence"/>
</dbReference>
<keyword evidence="18 27" id="KW-0472">Membrane</keyword>
<keyword evidence="11 27" id="KW-0812">Transmembrane</keyword>
<feature type="transmembrane region" description="Helical" evidence="27">
    <location>
        <begin position="674"/>
        <end position="696"/>
    </location>
</feature>
<evidence type="ECO:0000256" key="17">
    <source>
        <dbReference type="ARBA" id="ARBA00022989"/>
    </source>
</evidence>
<protein>
    <recommendedName>
        <fullName evidence="25">Receptor kinase-like protein Xa21</fullName>
        <ecNumber evidence="5">2.7.11.1</ecNumber>
    </recommendedName>
</protein>
<feature type="domain" description="Protein kinase" evidence="29">
    <location>
        <begin position="732"/>
        <end position="1031"/>
    </location>
</feature>
<keyword evidence="16 26" id="KW-0067">ATP-binding</keyword>
<dbReference type="InterPro" id="IPR055414">
    <property type="entry name" value="LRR_R13L4/SHOC2-like"/>
</dbReference>
<evidence type="ECO:0000256" key="3">
    <source>
        <dbReference type="ARBA" id="ARBA00004479"/>
    </source>
</evidence>
<dbReference type="OrthoDB" id="676979at2759"/>
<comment type="catalytic activity">
    <reaction evidence="22">
        <text>L-seryl-[protein] + ATP = O-phospho-L-seryl-[protein] + ADP + H(+)</text>
        <dbReference type="Rhea" id="RHEA:17989"/>
        <dbReference type="Rhea" id="RHEA-COMP:9863"/>
        <dbReference type="Rhea" id="RHEA-COMP:11604"/>
        <dbReference type="ChEBI" id="CHEBI:15378"/>
        <dbReference type="ChEBI" id="CHEBI:29999"/>
        <dbReference type="ChEBI" id="CHEBI:30616"/>
        <dbReference type="ChEBI" id="CHEBI:83421"/>
        <dbReference type="ChEBI" id="CHEBI:456216"/>
        <dbReference type="EC" id="2.7.11.1"/>
    </reaction>
</comment>
<dbReference type="GO" id="GO:0004674">
    <property type="term" value="F:protein serine/threonine kinase activity"/>
    <property type="evidence" value="ECO:0007669"/>
    <property type="project" value="UniProtKB-KW"/>
</dbReference>
<comment type="function">
    <text evidence="23">Receptor kinase that detects X.oryzae pv. oryzae protein Ax21 to promote innate immunity. Following X.oryzae pv. oryzae protein Ax21 detection, undergoes cleavage, releasing the processed protein kinase Xa21 chain.</text>
</comment>
<comment type="similarity">
    <text evidence="4">Belongs to the protein kinase superfamily. Ser/Thr protein kinase family.</text>
</comment>
<keyword evidence="8" id="KW-0597">Phosphoprotein</keyword>
<evidence type="ECO:0000256" key="24">
    <source>
        <dbReference type="ARBA" id="ARBA00056628"/>
    </source>
</evidence>
<comment type="function">
    <text evidence="24">The processed protein kinase Xa21 chain released by protein cleavage after X.oryzae pv. oryzae protein Ax21 detection translocates into the nucleus where it can bind and regulate WRKY62, a transcription factor. Confers resistance to the bacterial pathogen X.oryzae pv. oryzae (Xoo).</text>
</comment>
<dbReference type="Pfam" id="PF00560">
    <property type="entry name" value="LRR_1"/>
    <property type="match status" value="5"/>
</dbReference>
<evidence type="ECO:0000256" key="6">
    <source>
        <dbReference type="ARBA" id="ARBA00022475"/>
    </source>
</evidence>
<dbReference type="InterPro" id="IPR008271">
    <property type="entry name" value="Ser/Thr_kinase_AS"/>
</dbReference>
<dbReference type="Pfam" id="PF08263">
    <property type="entry name" value="LRRNT_2"/>
    <property type="match status" value="1"/>
</dbReference>
<reference evidence="30" key="1">
    <citation type="submission" date="2020-01" db="EMBL/GenBank/DDBJ databases">
        <title>Genome sequence of Kobresia littledalei, the first chromosome-level genome in the family Cyperaceae.</title>
        <authorList>
            <person name="Qu G."/>
        </authorList>
    </citation>
    <scope>NUCLEOTIDE SEQUENCE</scope>
    <source>
        <strain evidence="30">C.B.Clarke</strain>
        <tissue evidence="30">Leaf</tissue>
    </source>
</reference>
<evidence type="ECO:0000256" key="25">
    <source>
        <dbReference type="ARBA" id="ARBA00072040"/>
    </source>
</evidence>
<evidence type="ECO:0000256" key="4">
    <source>
        <dbReference type="ARBA" id="ARBA00008684"/>
    </source>
</evidence>
<evidence type="ECO:0000256" key="5">
    <source>
        <dbReference type="ARBA" id="ARBA00012513"/>
    </source>
</evidence>
<dbReference type="GO" id="GO:0005886">
    <property type="term" value="C:plasma membrane"/>
    <property type="evidence" value="ECO:0007669"/>
    <property type="project" value="UniProtKB-SubCell"/>
</dbReference>
<evidence type="ECO:0000256" key="8">
    <source>
        <dbReference type="ARBA" id="ARBA00022553"/>
    </source>
</evidence>
<dbReference type="FunFam" id="3.30.200.20:FF:000432">
    <property type="entry name" value="LRR receptor-like serine/threonine-protein kinase EFR"/>
    <property type="match status" value="1"/>
</dbReference>
<evidence type="ECO:0000256" key="18">
    <source>
        <dbReference type="ARBA" id="ARBA00023136"/>
    </source>
</evidence>
<keyword evidence="6" id="KW-1003">Cell membrane</keyword>
<dbReference type="InterPro" id="IPR032675">
    <property type="entry name" value="LRR_dom_sf"/>
</dbReference>
<dbReference type="PRINTS" id="PR00019">
    <property type="entry name" value="LEURICHRPT"/>
</dbReference>
<keyword evidence="31" id="KW-1185">Reference proteome</keyword>